<dbReference type="EMBL" id="LOCQ01000057">
    <property type="protein sequence ID" value="OBV38624.1"/>
    <property type="molecule type" value="Genomic_DNA"/>
</dbReference>
<comment type="caution">
    <text evidence="1">The sequence shown here is derived from an EMBL/GenBank/DDBJ whole genome shotgun (WGS) entry which is preliminary data.</text>
</comment>
<protein>
    <submittedName>
        <fullName evidence="1">Uncharacterized protein</fullName>
    </submittedName>
</protein>
<evidence type="ECO:0000313" key="1">
    <source>
        <dbReference type="EMBL" id="OBV38624.1"/>
    </source>
</evidence>
<dbReference type="AlphaFoldDB" id="A0A1A7C0U1"/>
<proteinExistence type="predicted"/>
<reference evidence="1 2" key="1">
    <citation type="submission" date="2016-04" db="EMBL/GenBank/DDBJ databases">
        <title>Draft genome sequence of Janthinobacterium psychrotolerans sp. nov., isolated from freshwater sediments in Denmark.</title>
        <authorList>
            <person name="Gong X."/>
            <person name="Skrivergaard S."/>
            <person name="Korsgaard B.S."/>
            <person name="Schreiber L."/>
            <person name="Marshall I.P."/>
            <person name="Finster K."/>
            <person name="Schramm A."/>
        </authorList>
    </citation>
    <scope>NUCLEOTIDE SEQUENCE [LARGE SCALE GENOMIC DNA]</scope>
    <source>
        <strain evidence="1 2">S3-2</strain>
    </source>
</reference>
<gene>
    <name evidence="1" type="ORF">ASR47_1006224</name>
</gene>
<name>A0A1A7C0U1_9BURK</name>
<dbReference type="STRING" id="1747903.ASR47_1006224"/>
<organism evidence="1 2">
    <name type="scientific">Janthinobacterium psychrotolerans</name>
    <dbReference type="NCBI Taxonomy" id="1747903"/>
    <lineage>
        <taxon>Bacteria</taxon>
        <taxon>Pseudomonadati</taxon>
        <taxon>Pseudomonadota</taxon>
        <taxon>Betaproteobacteria</taxon>
        <taxon>Burkholderiales</taxon>
        <taxon>Oxalobacteraceae</taxon>
        <taxon>Janthinobacterium</taxon>
    </lineage>
</organism>
<dbReference type="Proteomes" id="UP000092713">
    <property type="component" value="Unassembled WGS sequence"/>
</dbReference>
<sequence>MSLQSQPVPQIPGAIFPYFTQVDPELNRESAGRDPLGLLPVWSAIGRELVPNLASPVLQANGIRAVLLIHWLGERPRLQELLTNAARQRGFIRLMEGVIEYWLKQSGLPICYGSQALLSGGTAFTVSARSGKTVVNGLHQYYRGSCERAGLVDDDWRVDASLGDLFECVWNDTASAVLAKELAPFLEGGQLLAAQVTSHKQISAALQAVYNDQAVTHHLRGILGEHKYRALAGDFADLRHRDLSLRERARLLTSEALSGQIEDMHRCEPFLLVLQDSFDIVRAAANEHLTAVTERIASALPQMRQRANDFSALAGKISKAGPARRMRELQRLAALLVSVHDGAAHATLNVFLRELVRYHGDCMVERARDPLVVLEGHLIAVHGGEGGRADKALRRLASDDPDWDNDYYLHAASTIYQQLHGERP</sequence>
<evidence type="ECO:0000313" key="2">
    <source>
        <dbReference type="Proteomes" id="UP000092713"/>
    </source>
</evidence>
<keyword evidence="2" id="KW-1185">Reference proteome</keyword>
<accession>A0A1A7C0U1</accession>